<feature type="signal peptide" evidence="1">
    <location>
        <begin position="1"/>
        <end position="18"/>
    </location>
</feature>
<protein>
    <submittedName>
        <fullName evidence="2">Uncharacterized protein</fullName>
    </submittedName>
</protein>
<accession>A0AAV5AQX3</accession>
<reference evidence="2" key="1">
    <citation type="submission" date="2021-10" db="EMBL/GenBank/DDBJ databases">
        <title>De novo Genome Assembly of Clathrus columnatus (Basidiomycota, Fungi) Using Illumina and Nanopore Sequence Data.</title>
        <authorList>
            <person name="Ogiso-Tanaka E."/>
            <person name="Itagaki H."/>
            <person name="Hosoya T."/>
            <person name="Hosaka K."/>
        </authorList>
    </citation>
    <scope>NUCLEOTIDE SEQUENCE</scope>
    <source>
        <strain evidence="2">MO-923</strain>
    </source>
</reference>
<proteinExistence type="predicted"/>
<evidence type="ECO:0000313" key="2">
    <source>
        <dbReference type="EMBL" id="GJJ15088.1"/>
    </source>
</evidence>
<dbReference type="Proteomes" id="UP001050691">
    <property type="component" value="Unassembled WGS sequence"/>
</dbReference>
<keyword evidence="1" id="KW-0732">Signal</keyword>
<organism evidence="2 3">
    <name type="scientific">Clathrus columnatus</name>
    <dbReference type="NCBI Taxonomy" id="1419009"/>
    <lineage>
        <taxon>Eukaryota</taxon>
        <taxon>Fungi</taxon>
        <taxon>Dikarya</taxon>
        <taxon>Basidiomycota</taxon>
        <taxon>Agaricomycotina</taxon>
        <taxon>Agaricomycetes</taxon>
        <taxon>Phallomycetidae</taxon>
        <taxon>Phallales</taxon>
        <taxon>Clathraceae</taxon>
        <taxon>Clathrus</taxon>
    </lineage>
</organism>
<feature type="chain" id="PRO_5043327207" evidence="1">
    <location>
        <begin position="19"/>
        <end position="180"/>
    </location>
</feature>
<sequence length="180" mass="18607">MSFKLFSLVALLAGSAAATLCPGASLVSTKTIHVNGIDLTQTIHSCPGVSKRQTTTSSSAISNVCTTPCNTVCSSATGILPPIQADCDTIANSFIILESEVNSPFFEVASGTQQTISFGTCSFFFQNLTPGTLAECWTDLGTNGEAAAAACFPPNQPFFPEGLCASADPDLTWNVGVSHS</sequence>
<dbReference type="EMBL" id="BPWL01000010">
    <property type="protein sequence ID" value="GJJ15088.1"/>
    <property type="molecule type" value="Genomic_DNA"/>
</dbReference>
<dbReference type="AlphaFoldDB" id="A0AAV5AQX3"/>
<evidence type="ECO:0000313" key="3">
    <source>
        <dbReference type="Proteomes" id="UP001050691"/>
    </source>
</evidence>
<gene>
    <name evidence="2" type="ORF">Clacol_009363</name>
</gene>
<name>A0AAV5AQX3_9AGAM</name>
<keyword evidence="3" id="KW-1185">Reference proteome</keyword>
<comment type="caution">
    <text evidence="2">The sequence shown here is derived from an EMBL/GenBank/DDBJ whole genome shotgun (WGS) entry which is preliminary data.</text>
</comment>
<evidence type="ECO:0000256" key="1">
    <source>
        <dbReference type="SAM" id="SignalP"/>
    </source>
</evidence>